<dbReference type="AlphaFoldDB" id="A0A9K3GXR3"/>
<comment type="caution">
    <text evidence="1">The sequence shown here is derived from an EMBL/GenBank/DDBJ whole genome shotgun (WGS) entry which is preliminary data.</text>
</comment>
<reference evidence="1" key="2">
    <citation type="submission" date="2020-06" db="EMBL/GenBank/DDBJ databases">
        <title>Helianthus annuus Genome sequencing and assembly Release 2.</title>
        <authorList>
            <person name="Gouzy J."/>
            <person name="Langlade N."/>
            <person name="Munos S."/>
        </authorList>
    </citation>
    <scope>NUCLEOTIDE SEQUENCE</scope>
    <source>
        <tissue evidence="1">Leaves</tissue>
    </source>
</reference>
<sequence length="55" mass="6626">MKSSMFIKQMRLYIAFTKETWNHPQPRNILMLLKNRYNLITHTSKTNVHAHRTLA</sequence>
<reference evidence="1" key="1">
    <citation type="journal article" date="2017" name="Nature">
        <title>The sunflower genome provides insights into oil metabolism, flowering and Asterid evolution.</title>
        <authorList>
            <person name="Badouin H."/>
            <person name="Gouzy J."/>
            <person name="Grassa C.J."/>
            <person name="Murat F."/>
            <person name="Staton S.E."/>
            <person name="Cottret L."/>
            <person name="Lelandais-Briere C."/>
            <person name="Owens G.L."/>
            <person name="Carrere S."/>
            <person name="Mayjonade B."/>
            <person name="Legrand L."/>
            <person name="Gill N."/>
            <person name="Kane N.C."/>
            <person name="Bowers J.E."/>
            <person name="Hubner S."/>
            <person name="Bellec A."/>
            <person name="Berard A."/>
            <person name="Berges H."/>
            <person name="Blanchet N."/>
            <person name="Boniface M.C."/>
            <person name="Brunel D."/>
            <person name="Catrice O."/>
            <person name="Chaidir N."/>
            <person name="Claudel C."/>
            <person name="Donnadieu C."/>
            <person name="Faraut T."/>
            <person name="Fievet G."/>
            <person name="Helmstetter N."/>
            <person name="King M."/>
            <person name="Knapp S.J."/>
            <person name="Lai Z."/>
            <person name="Le Paslier M.C."/>
            <person name="Lippi Y."/>
            <person name="Lorenzon L."/>
            <person name="Mandel J.R."/>
            <person name="Marage G."/>
            <person name="Marchand G."/>
            <person name="Marquand E."/>
            <person name="Bret-Mestries E."/>
            <person name="Morien E."/>
            <person name="Nambeesan S."/>
            <person name="Nguyen T."/>
            <person name="Pegot-Espagnet P."/>
            <person name="Pouilly N."/>
            <person name="Raftis F."/>
            <person name="Sallet E."/>
            <person name="Schiex T."/>
            <person name="Thomas J."/>
            <person name="Vandecasteele C."/>
            <person name="Vares D."/>
            <person name="Vear F."/>
            <person name="Vautrin S."/>
            <person name="Crespi M."/>
            <person name="Mangin B."/>
            <person name="Burke J.M."/>
            <person name="Salse J."/>
            <person name="Munos S."/>
            <person name="Vincourt P."/>
            <person name="Rieseberg L.H."/>
            <person name="Langlade N.B."/>
        </authorList>
    </citation>
    <scope>NUCLEOTIDE SEQUENCE</scope>
    <source>
        <tissue evidence="1">Leaves</tissue>
    </source>
</reference>
<dbReference type="EMBL" id="MNCJ02000331">
    <property type="protein sequence ID" value="KAF5759490.1"/>
    <property type="molecule type" value="Genomic_DNA"/>
</dbReference>
<protein>
    <submittedName>
        <fullName evidence="1">Uncharacterized protein</fullName>
    </submittedName>
</protein>
<evidence type="ECO:0000313" key="1">
    <source>
        <dbReference type="EMBL" id="KAF5759490.1"/>
    </source>
</evidence>
<dbReference type="Gramene" id="mRNA:HanXRQr2_Chr16g0741921">
    <property type="protein sequence ID" value="CDS:HanXRQr2_Chr16g0741921.1"/>
    <property type="gene ID" value="HanXRQr2_Chr16g0741921"/>
</dbReference>
<proteinExistence type="predicted"/>
<dbReference type="Proteomes" id="UP000215914">
    <property type="component" value="Unassembled WGS sequence"/>
</dbReference>
<accession>A0A9K3GXR3</accession>
<keyword evidence="2" id="KW-1185">Reference proteome</keyword>
<evidence type="ECO:0000313" key="2">
    <source>
        <dbReference type="Proteomes" id="UP000215914"/>
    </source>
</evidence>
<organism evidence="1 2">
    <name type="scientific">Helianthus annuus</name>
    <name type="common">Common sunflower</name>
    <dbReference type="NCBI Taxonomy" id="4232"/>
    <lineage>
        <taxon>Eukaryota</taxon>
        <taxon>Viridiplantae</taxon>
        <taxon>Streptophyta</taxon>
        <taxon>Embryophyta</taxon>
        <taxon>Tracheophyta</taxon>
        <taxon>Spermatophyta</taxon>
        <taxon>Magnoliopsida</taxon>
        <taxon>eudicotyledons</taxon>
        <taxon>Gunneridae</taxon>
        <taxon>Pentapetalae</taxon>
        <taxon>asterids</taxon>
        <taxon>campanulids</taxon>
        <taxon>Asterales</taxon>
        <taxon>Asteraceae</taxon>
        <taxon>Asteroideae</taxon>
        <taxon>Heliantheae alliance</taxon>
        <taxon>Heliantheae</taxon>
        <taxon>Helianthus</taxon>
    </lineage>
</organism>
<gene>
    <name evidence="1" type="ORF">HanXRQr2_Chr16g0741921</name>
</gene>
<name>A0A9K3GXR3_HELAN</name>